<evidence type="ECO:0000313" key="2">
    <source>
        <dbReference type="Proteomes" id="UP000314294"/>
    </source>
</evidence>
<dbReference type="AlphaFoldDB" id="A0A4Z2F0A4"/>
<dbReference type="Proteomes" id="UP000314294">
    <property type="component" value="Unassembled WGS sequence"/>
</dbReference>
<keyword evidence="2" id="KW-1185">Reference proteome</keyword>
<reference evidence="1 2" key="1">
    <citation type="submission" date="2019-03" db="EMBL/GenBank/DDBJ databases">
        <title>First draft genome of Liparis tanakae, snailfish: a comprehensive survey of snailfish specific genes.</title>
        <authorList>
            <person name="Kim W."/>
            <person name="Song I."/>
            <person name="Jeong J.-H."/>
            <person name="Kim D."/>
            <person name="Kim S."/>
            <person name="Ryu S."/>
            <person name="Song J.Y."/>
            <person name="Lee S.K."/>
        </authorList>
    </citation>
    <scope>NUCLEOTIDE SEQUENCE [LARGE SCALE GENOMIC DNA]</scope>
    <source>
        <tissue evidence="1">Muscle</tissue>
    </source>
</reference>
<dbReference type="EMBL" id="SRLO01001923">
    <property type="protein sequence ID" value="TNN34626.1"/>
    <property type="molecule type" value="Genomic_DNA"/>
</dbReference>
<organism evidence="1 2">
    <name type="scientific">Liparis tanakae</name>
    <name type="common">Tanaka's snailfish</name>
    <dbReference type="NCBI Taxonomy" id="230148"/>
    <lineage>
        <taxon>Eukaryota</taxon>
        <taxon>Metazoa</taxon>
        <taxon>Chordata</taxon>
        <taxon>Craniata</taxon>
        <taxon>Vertebrata</taxon>
        <taxon>Euteleostomi</taxon>
        <taxon>Actinopterygii</taxon>
        <taxon>Neopterygii</taxon>
        <taxon>Teleostei</taxon>
        <taxon>Neoteleostei</taxon>
        <taxon>Acanthomorphata</taxon>
        <taxon>Eupercaria</taxon>
        <taxon>Perciformes</taxon>
        <taxon>Cottioidei</taxon>
        <taxon>Cottales</taxon>
        <taxon>Liparidae</taxon>
        <taxon>Liparis</taxon>
    </lineage>
</organism>
<protein>
    <submittedName>
        <fullName evidence="1">Uncharacterized protein</fullName>
    </submittedName>
</protein>
<accession>A0A4Z2F0A4</accession>
<comment type="caution">
    <text evidence="1">The sequence shown here is derived from an EMBL/GenBank/DDBJ whole genome shotgun (WGS) entry which is preliminary data.</text>
</comment>
<name>A0A4Z2F0A4_9TELE</name>
<proteinExistence type="predicted"/>
<sequence>MKSSSMKSSSMKSSYPQWNPTPSVWLCCTWLCSSVEPHRQCGSAVPGCAAQWNHTVSAALLYLAVQLLVQLTDALRQLGQLLGDGRVVDRLSRVRLHVEVIRQEVRVAACKHSVTAETPPTPPPPPA</sequence>
<evidence type="ECO:0000313" key="1">
    <source>
        <dbReference type="EMBL" id="TNN34626.1"/>
    </source>
</evidence>
<gene>
    <name evidence="1" type="ORF">EYF80_055216</name>
</gene>